<comment type="caution">
    <text evidence="1">The sequence shown here is derived from an EMBL/GenBank/DDBJ whole genome shotgun (WGS) entry which is preliminary data.</text>
</comment>
<dbReference type="Pfam" id="PF00756">
    <property type="entry name" value="Esterase"/>
    <property type="match status" value="1"/>
</dbReference>
<sequence length="236" mass="27586">MKTNFYISNIYQIKNYIFKNGIKADLYIESKRNSFLVILISFSKEEGEKVISLFNNLSYSLSFLNIYDFNWNDDLTPRYSEKIFNKGQGFKGNADNFLKFIINEVLSIIEKEMNPVIKIIAGYSLGGLFSLYSAYKCNEFNKVICASGSLWYPNLVNFIKENQISNNVKDVYFSLGDKEKYTSNRYMKNVYDNTLDIFNNIKEKGINTIFELNKGNHFVDNDIRVFKGIEWCIKQK</sequence>
<name>A0A9D9GX96_9BACL</name>
<dbReference type="EMBL" id="JADIMY010000125">
    <property type="protein sequence ID" value="MBO8428179.1"/>
    <property type="molecule type" value="Genomic_DNA"/>
</dbReference>
<dbReference type="SUPFAM" id="SSF53474">
    <property type="entry name" value="alpha/beta-Hydrolases"/>
    <property type="match status" value="1"/>
</dbReference>
<gene>
    <name evidence="1" type="ORF">IAC58_06530</name>
</gene>
<protein>
    <recommendedName>
        <fullName evidence="3">Esterase</fullName>
    </recommendedName>
</protein>
<evidence type="ECO:0000313" key="1">
    <source>
        <dbReference type="EMBL" id="MBO8428179.1"/>
    </source>
</evidence>
<evidence type="ECO:0000313" key="2">
    <source>
        <dbReference type="Proteomes" id="UP000823613"/>
    </source>
</evidence>
<organism evidence="1 2">
    <name type="scientific">Candidatus Onthovivens merdipullorum</name>
    <dbReference type="NCBI Taxonomy" id="2840889"/>
    <lineage>
        <taxon>Bacteria</taxon>
        <taxon>Bacillati</taxon>
        <taxon>Bacillota</taxon>
        <taxon>Bacilli</taxon>
        <taxon>Bacillales</taxon>
        <taxon>Candidatus Onthovivens</taxon>
    </lineage>
</organism>
<dbReference type="Gene3D" id="3.40.50.1820">
    <property type="entry name" value="alpha/beta hydrolase"/>
    <property type="match status" value="1"/>
</dbReference>
<reference evidence="1" key="2">
    <citation type="journal article" date="2021" name="PeerJ">
        <title>Extensive microbial diversity within the chicken gut microbiome revealed by metagenomics and culture.</title>
        <authorList>
            <person name="Gilroy R."/>
            <person name="Ravi A."/>
            <person name="Getino M."/>
            <person name="Pursley I."/>
            <person name="Horton D.L."/>
            <person name="Alikhan N.F."/>
            <person name="Baker D."/>
            <person name="Gharbi K."/>
            <person name="Hall N."/>
            <person name="Watson M."/>
            <person name="Adriaenssens E.M."/>
            <person name="Foster-Nyarko E."/>
            <person name="Jarju S."/>
            <person name="Secka A."/>
            <person name="Antonio M."/>
            <person name="Oren A."/>
            <person name="Chaudhuri R.R."/>
            <person name="La Ragione R."/>
            <person name="Hildebrand F."/>
            <person name="Pallen M.J."/>
        </authorList>
    </citation>
    <scope>NUCLEOTIDE SEQUENCE</scope>
    <source>
        <strain evidence="1">11159</strain>
    </source>
</reference>
<evidence type="ECO:0008006" key="3">
    <source>
        <dbReference type="Google" id="ProtNLM"/>
    </source>
</evidence>
<accession>A0A9D9GX96</accession>
<dbReference type="InterPro" id="IPR000801">
    <property type="entry name" value="Esterase-like"/>
</dbReference>
<dbReference type="Proteomes" id="UP000823613">
    <property type="component" value="Unassembled WGS sequence"/>
</dbReference>
<dbReference type="InterPro" id="IPR029058">
    <property type="entry name" value="AB_hydrolase_fold"/>
</dbReference>
<dbReference type="AlphaFoldDB" id="A0A9D9GX96"/>
<reference evidence="1" key="1">
    <citation type="submission" date="2020-10" db="EMBL/GenBank/DDBJ databases">
        <authorList>
            <person name="Gilroy R."/>
        </authorList>
    </citation>
    <scope>NUCLEOTIDE SEQUENCE</scope>
    <source>
        <strain evidence="1">11159</strain>
    </source>
</reference>
<proteinExistence type="predicted"/>